<dbReference type="PANTHER" id="PTHR32063">
    <property type="match status" value="1"/>
</dbReference>
<proteinExistence type="predicted"/>
<dbReference type="AlphaFoldDB" id="A0A383F454"/>
<evidence type="ECO:0008006" key="3">
    <source>
        <dbReference type="Google" id="ProtNLM"/>
    </source>
</evidence>
<organism evidence="2">
    <name type="scientific">marine metagenome</name>
    <dbReference type="NCBI Taxonomy" id="408172"/>
    <lineage>
        <taxon>unclassified sequences</taxon>
        <taxon>metagenomes</taxon>
        <taxon>ecological metagenomes</taxon>
    </lineage>
</organism>
<gene>
    <name evidence="2" type="ORF">METZ01_LOCUS516194</name>
</gene>
<feature type="transmembrane region" description="Helical" evidence="1">
    <location>
        <begin position="21"/>
        <end position="39"/>
    </location>
</feature>
<dbReference type="Pfam" id="PF00873">
    <property type="entry name" value="ACR_tran"/>
    <property type="match status" value="1"/>
</dbReference>
<dbReference type="InterPro" id="IPR027463">
    <property type="entry name" value="AcrB_DN_DC_subdom"/>
</dbReference>
<dbReference type="Gene3D" id="3.30.70.1430">
    <property type="entry name" value="Multidrug efflux transporter AcrB pore domain"/>
    <property type="match status" value="1"/>
</dbReference>
<feature type="non-terminal residue" evidence="2">
    <location>
        <position position="197"/>
    </location>
</feature>
<name>A0A383F454_9ZZZZ</name>
<dbReference type="InterPro" id="IPR001036">
    <property type="entry name" value="Acrflvin-R"/>
</dbReference>
<dbReference type="SUPFAM" id="SSF82693">
    <property type="entry name" value="Multidrug efflux transporter AcrB pore domain, PN1, PN2, PC1 and PC2 subdomains"/>
    <property type="match status" value="1"/>
</dbReference>
<dbReference type="Gene3D" id="3.30.2090.10">
    <property type="entry name" value="Multidrug efflux transporter AcrB TolC docking domain, DN and DC subdomains"/>
    <property type="match status" value="1"/>
</dbReference>
<dbReference type="Gene3D" id="3.30.70.1320">
    <property type="entry name" value="Multidrug efflux transporter AcrB pore domain like"/>
    <property type="match status" value="1"/>
</dbReference>
<dbReference type="EMBL" id="UINC01230988">
    <property type="protein sequence ID" value="SVE63340.1"/>
    <property type="molecule type" value="Genomic_DNA"/>
</dbReference>
<sequence>MESNELATRITRLSLNRRVTMFVLFLTIIIVGLIASSRLKLELFPEGFEGSSLSVRVPWNAAVPQEVMEKLALPLEEELSTVRGLDSMRSSCSSRGASVYMTFKQGTDMSIAYREVRDRVERAKLRFPDDVERAYVNKMDMSGIPVCMIGVAYETDGDLYDLVNKHIIMPLSRIDGVANIDTKGLKEKEIIIEADKD</sequence>
<dbReference type="PANTHER" id="PTHR32063:SF73">
    <property type="entry name" value="RND SUPERFAMILY EFFLUX PUMP PERMEASE COMPONENT 1"/>
    <property type="match status" value="1"/>
</dbReference>
<evidence type="ECO:0000256" key="1">
    <source>
        <dbReference type="SAM" id="Phobius"/>
    </source>
</evidence>
<keyword evidence="1" id="KW-1133">Transmembrane helix</keyword>
<accession>A0A383F454</accession>
<dbReference type="GO" id="GO:0042910">
    <property type="term" value="F:xenobiotic transmembrane transporter activity"/>
    <property type="evidence" value="ECO:0007669"/>
    <property type="project" value="TreeGrafter"/>
</dbReference>
<keyword evidence="1" id="KW-0472">Membrane</keyword>
<dbReference type="GO" id="GO:0005886">
    <property type="term" value="C:plasma membrane"/>
    <property type="evidence" value="ECO:0007669"/>
    <property type="project" value="TreeGrafter"/>
</dbReference>
<protein>
    <recommendedName>
        <fullName evidence="3">Acriflavin resistance protein</fullName>
    </recommendedName>
</protein>
<evidence type="ECO:0000313" key="2">
    <source>
        <dbReference type="EMBL" id="SVE63340.1"/>
    </source>
</evidence>
<reference evidence="2" key="1">
    <citation type="submission" date="2018-05" db="EMBL/GenBank/DDBJ databases">
        <authorList>
            <person name="Lanie J.A."/>
            <person name="Ng W.-L."/>
            <person name="Kazmierczak K.M."/>
            <person name="Andrzejewski T.M."/>
            <person name="Davidsen T.M."/>
            <person name="Wayne K.J."/>
            <person name="Tettelin H."/>
            <person name="Glass J.I."/>
            <person name="Rusch D."/>
            <person name="Podicherti R."/>
            <person name="Tsui H.-C.T."/>
            <person name="Winkler M.E."/>
        </authorList>
    </citation>
    <scope>NUCLEOTIDE SEQUENCE</scope>
</reference>
<keyword evidence="1" id="KW-0812">Transmembrane</keyword>
<dbReference type="Gene3D" id="1.20.1640.10">
    <property type="entry name" value="Multidrug efflux transporter AcrB transmembrane domain"/>
    <property type="match status" value="1"/>
</dbReference>